<dbReference type="InterPro" id="IPR010886">
    <property type="entry name" value="Hc1"/>
</dbReference>
<keyword evidence="3" id="KW-0175">Coiled coil</keyword>
<evidence type="ECO:0000313" key="4">
    <source>
        <dbReference type="EMBL" id="GEO03656.1"/>
    </source>
</evidence>
<dbReference type="GO" id="GO:0003677">
    <property type="term" value="F:DNA binding"/>
    <property type="evidence" value="ECO:0007669"/>
    <property type="project" value="InterPro"/>
</dbReference>
<reference evidence="4 5" key="1">
    <citation type="submission" date="2019-07" db="EMBL/GenBank/DDBJ databases">
        <title>Whole genome shotgun sequence of Adhaeribacter aerolatus NBRC 106133.</title>
        <authorList>
            <person name="Hosoyama A."/>
            <person name="Uohara A."/>
            <person name="Ohji S."/>
            <person name="Ichikawa N."/>
        </authorList>
    </citation>
    <scope>NUCLEOTIDE SEQUENCE [LARGE SCALE GENOMIC DNA]</scope>
    <source>
        <strain evidence="4 5">NBRC 106133</strain>
    </source>
</reference>
<gene>
    <name evidence="4" type="ORF">AAE02nite_13200</name>
</gene>
<evidence type="ECO:0000256" key="2">
    <source>
        <dbReference type="ARBA" id="ARBA00008424"/>
    </source>
</evidence>
<feature type="coiled-coil region" evidence="3">
    <location>
        <begin position="37"/>
        <end position="64"/>
    </location>
</feature>
<dbReference type="AlphaFoldDB" id="A0A512AVB4"/>
<sequence>MNKFSKVRDLVMSLEADFEKFYEKGNSAAGTRVRKGMQDLKNLAQDLRKEVQDMKNNTANEDAAKASKAKK</sequence>
<comment type="caution">
    <text evidence="4">The sequence shown here is derived from an EMBL/GenBank/DDBJ whole genome shotgun (WGS) entry which is preliminary data.</text>
</comment>
<comment type="function">
    <text evidence="1">Might have a role analogous to that of eukaryotic histone proteins.</text>
</comment>
<dbReference type="EMBL" id="BJYS01000007">
    <property type="protein sequence ID" value="GEO03656.1"/>
    <property type="molecule type" value="Genomic_DNA"/>
</dbReference>
<evidence type="ECO:0000256" key="1">
    <source>
        <dbReference type="ARBA" id="ARBA00002333"/>
    </source>
</evidence>
<keyword evidence="5" id="KW-1185">Reference proteome</keyword>
<name>A0A512AVB4_9BACT</name>
<comment type="similarity">
    <text evidence="2">Belongs to the histone H1/H5 family. HCT subfamily.</text>
</comment>
<dbReference type="Proteomes" id="UP000321532">
    <property type="component" value="Unassembled WGS sequence"/>
</dbReference>
<accession>A0A512AVB4</accession>
<evidence type="ECO:0000256" key="3">
    <source>
        <dbReference type="SAM" id="Coils"/>
    </source>
</evidence>
<protein>
    <submittedName>
        <fullName evidence="4">Histone H1</fullName>
    </submittedName>
</protein>
<dbReference type="Pfam" id="PF07432">
    <property type="entry name" value="Hc1"/>
    <property type="match status" value="1"/>
</dbReference>
<dbReference type="GO" id="GO:0030527">
    <property type="term" value="F:structural constituent of chromatin"/>
    <property type="evidence" value="ECO:0007669"/>
    <property type="project" value="InterPro"/>
</dbReference>
<organism evidence="4 5">
    <name type="scientific">Adhaeribacter aerolatus</name>
    <dbReference type="NCBI Taxonomy" id="670289"/>
    <lineage>
        <taxon>Bacteria</taxon>
        <taxon>Pseudomonadati</taxon>
        <taxon>Bacteroidota</taxon>
        <taxon>Cytophagia</taxon>
        <taxon>Cytophagales</taxon>
        <taxon>Hymenobacteraceae</taxon>
        <taxon>Adhaeribacter</taxon>
    </lineage>
</organism>
<dbReference type="RefSeq" id="WP_146896238.1">
    <property type="nucleotide sequence ID" value="NZ_BJYS01000007.1"/>
</dbReference>
<proteinExistence type="inferred from homology"/>
<evidence type="ECO:0000313" key="5">
    <source>
        <dbReference type="Proteomes" id="UP000321532"/>
    </source>
</evidence>
<dbReference type="OrthoDB" id="9808717at2"/>